<dbReference type="EnsemblMetazoa" id="PPA34953.1">
    <property type="protein sequence ID" value="PPA34953.1"/>
    <property type="gene ID" value="WBGene00273322"/>
</dbReference>
<protein>
    <submittedName>
        <fullName evidence="1">Uncharacterized protein</fullName>
    </submittedName>
</protein>
<dbReference type="InterPro" id="IPR016073">
    <property type="entry name" value="Skp1_comp_POZ"/>
</dbReference>
<dbReference type="SUPFAM" id="SSF81382">
    <property type="entry name" value="Skp1 dimerisation domain-like"/>
    <property type="match status" value="1"/>
</dbReference>
<dbReference type="FunFam" id="3.30.710.10:FF:000316">
    <property type="entry name" value="Uncharacterized protein"/>
    <property type="match status" value="1"/>
</dbReference>
<proteinExistence type="predicted"/>
<dbReference type="InterPro" id="IPR011333">
    <property type="entry name" value="SKP1/BTB/POZ_sf"/>
</dbReference>
<dbReference type="SUPFAM" id="SSF54695">
    <property type="entry name" value="POZ domain"/>
    <property type="match status" value="1"/>
</dbReference>
<dbReference type="OrthoDB" id="2342932at2759"/>
<evidence type="ECO:0000313" key="2">
    <source>
        <dbReference type="Proteomes" id="UP000005239"/>
    </source>
</evidence>
<dbReference type="InterPro" id="IPR036296">
    <property type="entry name" value="SKP1-like_dim_sf"/>
</dbReference>
<name>A0A454XLI9_PRIPA</name>
<gene>
    <name evidence="1" type="primary">WBGene00273322</name>
</gene>
<dbReference type="GO" id="GO:0097602">
    <property type="term" value="F:cullin family protein binding"/>
    <property type="evidence" value="ECO:0000318"/>
    <property type="project" value="GO_Central"/>
</dbReference>
<keyword evidence="2" id="KW-1185">Reference proteome</keyword>
<dbReference type="Pfam" id="PF01466">
    <property type="entry name" value="Skp1"/>
    <property type="match status" value="1"/>
</dbReference>
<dbReference type="InterPro" id="IPR016897">
    <property type="entry name" value="SKP1"/>
</dbReference>
<dbReference type="Pfam" id="PF03931">
    <property type="entry name" value="Skp1_POZ"/>
    <property type="match status" value="1"/>
</dbReference>
<reference evidence="2" key="1">
    <citation type="journal article" date="2008" name="Nat. Genet.">
        <title>The Pristionchus pacificus genome provides a unique perspective on nematode lifestyle and parasitism.</title>
        <authorList>
            <person name="Dieterich C."/>
            <person name="Clifton S.W."/>
            <person name="Schuster L.N."/>
            <person name="Chinwalla A."/>
            <person name="Delehaunty K."/>
            <person name="Dinkelacker I."/>
            <person name="Fulton L."/>
            <person name="Fulton R."/>
            <person name="Godfrey J."/>
            <person name="Minx P."/>
            <person name="Mitreva M."/>
            <person name="Roeseler W."/>
            <person name="Tian H."/>
            <person name="Witte H."/>
            <person name="Yang S.P."/>
            <person name="Wilson R.K."/>
            <person name="Sommer R.J."/>
        </authorList>
    </citation>
    <scope>NUCLEOTIDE SEQUENCE [LARGE SCALE GENOMIC DNA]</scope>
    <source>
        <strain evidence="2">PS312</strain>
    </source>
</reference>
<dbReference type="GO" id="GO:0031146">
    <property type="term" value="P:SCF-dependent proteasomal ubiquitin-dependent protein catabolic process"/>
    <property type="evidence" value="ECO:0000318"/>
    <property type="project" value="GO_Central"/>
</dbReference>
<dbReference type="GO" id="GO:0005634">
    <property type="term" value="C:nucleus"/>
    <property type="evidence" value="ECO:0000318"/>
    <property type="project" value="GO_Central"/>
</dbReference>
<dbReference type="InterPro" id="IPR016072">
    <property type="entry name" value="Skp1_comp_dimer"/>
</dbReference>
<dbReference type="Gene3D" id="3.30.710.10">
    <property type="entry name" value="Potassium Channel Kv1.1, Chain A"/>
    <property type="match status" value="1"/>
</dbReference>
<dbReference type="GO" id="GO:0005737">
    <property type="term" value="C:cytoplasm"/>
    <property type="evidence" value="ECO:0000318"/>
    <property type="project" value="GO_Central"/>
</dbReference>
<sequence>MTQITLVSNDEQSFQVERAILKQSGTIENYLDIKALLNYTRKTIANSFKGKTGEQIREKWGFPNEFTPEEEAAIKKENEWCE</sequence>
<evidence type="ECO:0000313" key="1">
    <source>
        <dbReference type="EnsemblMetazoa" id="PPA34953.1"/>
    </source>
</evidence>
<accession>A0A454XLI9</accession>
<dbReference type="AlphaFoldDB" id="A0A454XLI9"/>
<reference evidence="1" key="2">
    <citation type="submission" date="2022-06" db="UniProtKB">
        <authorList>
            <consortium name="EnsemblMetazoa"/>
        </authorList>
    </citation>
    <scope>IDENTIFICATION</scope>
    <source>
        <strain evidence="1">PS312</strain>
    </source>
</reference>
<organism evidence="1 2">
    <name type="scientific">Pristionchus pacificus</name>
    <name type="common">Parasitic nematode worm</name>
    <dbReference type="NCBI Taxonomy" id="54126"/>
    <lineage>
        <taxon>Eukaryota</taxon>
        <taxon>Metazoa</taxon>
        <taxon>Ecdysozoa</taxon>
        <taxon>Nematoda</taxon>
        <taxon>Chromadorea</taxon>
        <taxon>Rhabditida</taxon>
        <taxon>Rhabditina</taxon>
        <taxon>Diplogasteromorpha</taxon>
        <taxon>Diplogasteroidea</taxon>
        <taxon>Neodiplogasteridae</taxon>
        <taxon>Pristionchus</taxon>
    </lineage>
</organism>
<dbReference type="PANTHER" id="PTHR11165">
    <property type="entry name" value="SKP1"/>
    <property type="match status" value="1"/>
</dbReference>
<accession>A0A8R1UL39</accession>
<dbReference type="Proteomes" id="UP000005239">
    <property type="component" value="Unassembled WGS sequence"/>
</dbReference>